<dbReference type="Pfam" id="PF01966">
    <property type="entry name" value="HD"/>
    <property type="match status" value="1"/>
</dbReference>
<dbReference type="GO" id="GO:0016787">
    <property type="term" value="F:hydrolase activity"/>
    <property type="evidence" value="ECO:0007669"/>
    <property type="project" value="UniProtKB-KW"/>
</dbReference>
<dbReference type="Gene3D" id="1.10.3210.10">
    <property type="entry name" value="Hypothetical protein af1432"/>
    <property type="match status" value="1"/>
</dbReference>
<dbReference type="PATRIC" id="fig|129848.4.peg.1795"/>
<dbReference type="InterPro" id="IPR004365">
    <property type="entry name" value="NA-bd_OB_tRNA"/>
</dbReference>
<sequence length="303" mass="34636">MTKKLESDLVENLNEICSINSMFVVVNKYLKKSRNGRYYMNLTLSDRTGRIKAMMFDENAENILESIDVGTVCRVEGNVNEFPRDSKNFNIIINSIVGLSEGDYDLDDFIVASQRDKEELVNEVRKLIKSIESPELKKLLRSFFCDKDFAEKFYTAPAAKFHHHNYIGGLLDHTVEVLKISMTLCELFPELDRDMLCTGVMLHDIGKIHTYKYDLTHIDFSEKGKLLDHIFISSDMVKEKINTLEISEDISDRLLHMILSHHGDVSNGWGSTVDPKTPEAVALHYADNLNARVKDILQNGAKR</sequence>
<name>A0A1D3L427_9EURY</name>
<keyword evidence="1 3" id="KW-0378">Hydrolase</keyword>
<evidence type="ECO:0000313" key="3">
    <source>
        <dbReference type="EMBL" id="SCG86308.1"/>
    </source>
</evidence>
<dbReference type="SUPFAM" id="SSF50249">
    <property type="entry name" value="Nucleic acid-binding proteins"/>
    <property type="match status" value="1"/>
</dbReference>
<evidence type="ECO:0000313" key="4">
    <source>
        <dbReference type="Proteomes" id="UP000094707"/>
    </source>
</evidence>
<proteinExistence type="predicted"/>
<organism evidence="3 4">
    <name type="scientific">Methanobacterium congolense</name>
    <dbReference type="NCBI Taxonomy" id="118062"/>
    <lineage>
        <taxon>Archaea</taxon>
        <taxon>Methanobacteriati</taxon>
        <taxon>Methanobacteriota</taxon>
        <taxon>Methanomada group</taxon>
        <taxon>Methanobacteria</taxon>
        <taxon>Methanobacteriales</taxon>
        <taxon>Methanobacteriaceae</taxon>
        <taxon>Methanobacterium</taxon>
    </lineage>
</organism>
<accession>A0A1D3L427</accession>
<dbReference type="KEGG" id="mcub:MCBB_1753"/>
<dbReference type="GO" id="GO:0003676">
    <property type="term" value="F:nucleic acid binding"/>
    <property type="evidence" value="ECO:0007669"/>
    <property type="project" value="InterPro"/>
</dbReference>
<dbReference type="CDD" id="cd00077">
    <property type="entry name" value="HDc"/>
    <property type="match status" value="1"/>
</dbReference>
<protein>
    <submittedName>
        <fullName evidence="3">3'-5' exoribonuclease YhaM</fullName>
        <ecNumber evidence="3">3.1.-.-</ecNumber>
    </submittedName>
</protein>
<keyword evidence="4" id="KW-1185">Reference proteome</keyword>
<dbReference type="PANTHER" id="PTHR37294:SF1">
    <property type="entry name" value="3'-5' EXORIBONUCLEASE YHAM"/>
    <property type="match status" value="1"/>
</dbReference>
<dbReference type="GO" id="GO:0031125">
    <property type="term" value="P:rRNA 3'-end processing"/>
    <property type="evidence" value="ECO:0007669"/>
    <property type="project" value="TreeGrafter"/>
</dbReference>
<dbReference type="SMART" id="SM00471">
    <property type="entry name" value="HDc"/>
    <property type="match status" value="1"/>
</dbReference>
<dbReference type="RefSeq" id="WP_071907384.1">
    <property type="nucleotide sequence ID" value="NZ_LT607756.1"/>
</dbReference>
<dbReference type="PANTHER" id="PTHR37294">
    <property type="entry name" value="3'-5' EXORIBONUCLEASE YHAM"/>
    <property type="match status" value="1"/>
</dbReference>
<reference evidence="3 4" key="1">
    <citation type="submission" date="2016-08" db="EMBL/GenBank/DDBJ databases">
        <authorList>
            <person name="Seilhamer J.J."/>
        </authorList>
    </citation>
    <scope>NUCLEOTIDE SEQUENCE [LARGE SCALE GENOMIC DNA]</scope>
    <source>
        <strain evidence="3">Buetzberg</strain>
    </source>
</reference>
<dbReference type="Gene3D" id="2.40.50.140">
    <property type="entry name" value="Nucleic acid-binding proteins"/>
    <property type="match status" value="1"/>
</dbReference>
<dbReference type="STRING" id="118062.MCBB_1753"/>
<dbReference type="NCBIfam" id="TIGR00277">
    <property type="entry name" value="HDIG"/>
    <property type="match status" value="1"/>
</dbReference>
<dbReference type="InterPro" id="IPR050798">
    <property type="entry name" value="YhaM_exoribonuc/phosphodiest"/>
</dbReference>
<dbReference type="GeneID" id="30412592"/>
<dbReference type="SUPFAM" id="SSF109604">
    <property type="entry name" value="HD-domain/PDEase-like"/>
    <property type="match status" value="1"/>
</dbReference>
<dbReference type="EMBL" id="LT607756">
    <property type="protein sequence ID" value="SCG86308.1"/>
    <property type="molecule type" value="Genomic_DNA"/>
</dbReference>
<dbReference type="Pfam" id="PF01336">
    <property type="entry name" value="tRNA_anti-codon"/>
    <property type="match status" value="1"/>
</dbReference>
<dbReference type="AlphaFoldDB" id="A0A1D3L427"/>
<dbReference type="EC" id="3.1.-.-" evidence="3"/>
<dbReference type="InterPro" id="IPR012340">
    <property type="entry name" value="NA-bd_OB-fold"/>
</dbReference>
<dbReference type="OrthoDB" id="114744at2157"/>
<evidence type="ECO:0000259" key="2">
    <source>
        <dbReference type="SMART" id="SM00471"/>
    </source>
</evidence>
<dbReference type="InterPro" id="IPR006675">
    <property type="entry name" value="HDIG_dom"/>
</dbReference>
<gene>
    <name evidence="3" type="primary">yhaM</name>
    <name evidence="3" type="ORF">MCBB_1753</name>
</gene>
<dbReference type="InterPro" id="IPR006674">
    <property type="entry name" value="HD_domain"/>
</dbReference>
<dbReference type="InterPro" id="IPR003607">
    <property type="entry name" value="HD/PDEase_dom"/>
</dbReference>
<feature type="domain" description="HD/PDEase" evidence="2">
    <location>
        <begin position="166"/>
        <end position="301"/>
    </location>
</feature>
<evidence type="ECO:0000256" key="1">
    <source>
        <dbReference type="ARBA" id="ARBA00022801"/>
    </source>
</evidence>
<dbReference type="Proteomes" id="UP000094707">
    <property type="component" value="Chromosome I"/>
</dbReference>